<dbReference type="PROSITE" id="PS00211">
    <property type="entry name" value="ABC_TRANSPORTER_1"/>
    <property type="match status" value="1"/>
</dbReference>
<feature type="transmembrane region" description="Helical" evidence="5">
    <location>
        <begin position="122"/>
        <end position="142"/>
    </location>
</feature>
<dbReference type="Gene3D" id="1.20.1560.10">
    <property type="entry name" value="ABC transporter type 1, transmembrane domain"/>
    <property type="match status" value="1"/>
</dbReference>
<dbReference type="PANTHER" id="PTHR43394">
    <property type="entry name" value="ATP-DEPENDENT PERMEASE MDL1, MITOCHONDRIAL"/>
    <property type="match status" value="1"/>
</dbReference>
<evidence type="ECO:0000313" key="9">
    <source>
        <dbReference type="Proteomes" id="UP000242444"/>
    </source>
</evidence>
<keyword evidence="8" id="KW-0547">Nucleotide-binding</keyword>
<evidence type="ECO:0000256" key="5">
    <source>
        <dbReference type="SAM" id="Phobius"/>
    </source>
</evidence>
<dbReference type="RefSeq" id="WP_094863790.1">
    <property type="nucleotide sequence ID" value="NZ_NKYE01000009.1"/>
</dbReference>
<keyword evidence="8" id="KW-0067">ATP-binding</keyword>
<keyword evidence="4 5" id="KW-0472">Membrane</keyword>
<dbReference type="GO" id="GO:0015421">
    <property type="term" value="F:ABC-type oligopeptide transporter activity"/>
    <property type="evidence" value="ECO:0007669"/>
    <property type="project" value="TreeGrafter"/>
</dbReference>
<name>A0A263D197_9PSEU</name>
<evidence type="ECO:0000259" key="7">
    <source>
        <dbReference type="PROSITE" id="PS50929"/>
    </source>
</evidence>
<dbReference type="SUPFAM" id="SSF52540">
    <property type="entry name" value="P-loop containing nucleoside triphosphate hydrolases"/>
    <property type="match status" value="1"/>
</dbReference>
<dbReference type="Gene3D" id="3.40.50.300">
    <property type="entry name" value="P-loop containing nucleotide triphosphate hydrolases"/>
    <property type="match status" value="1"/>
</dbReference>
<keyword evidence="3 5" id="KW-1133">Transmembrane helix</keyword>
<dbReference type="InParanoid" id="A0A263D197"/>
<evidence type="ECO:0000259" key="6">
    <source>
        <dbReference type="PROSITE" id="PS50893"/>
    </source>
</evidence>
<protein>
    <submittedName>
        <fullName evidence="8">Multidrug ABC transporter ATP-binding protein</fullName>
    </submittedName>
</protein>
<proteinExistence type="predicted"/>
<gene>
    <name evidence="8" type="ORF">CFN78_16090</name>
</gene>
<dbReference type="OrthoDB" id="4966664at2"/>
<dbReference type="GO" id="GO:0016887">
    <property type="term" value="F:ATP hydrolysis activity"/>
    <property type="evidence" value="ECO:0007669"/>
    <property type="project" value="InterPro"/>
</dbReference>
<dbReference type="InterPro" id="IPR036640">
    <property type="entry name" value="ABC1_TM_sf"/>
</dbReference>
<dbReference type="AlphaFoldDB" id="A0A263D197"/>
<dbReference type="Pfam" id="PF00664">
    <property type="entry name" value="ABC_membrane"/>
    <property type="match status" value="1"/>
</dbReference>
<dbReference type="PROSITE" id="PS50929">
    <property type="entry name" value="ABC_TM1F"/>
    <property type="match status" value="1"/>
</dbReference>
<keyword evidence="9" id="KW-1185">Reference proteome</keyword>
<reference evidence="8 9" key="1">
    <citation type="submission" date="2017-07" db="EMBL/GenBank/DDBJ databases">
        <title>Amycolatopsis antarcticus sp. nov., isolated from the surface of an Antarcticus brown macroalga.</title>
        <authorList>
            <person name="Wang J."/>
            <person name="Leiva S."/>
            <person name="Huang J."/>
            <person name="Huang Y."/>
        </authorList>
    </citation>
    <scope>NUCLEOTIDE SEQUENCE [LARGE SCALE GENOMIC DNA]</scope>
    <source>
        <strain evidence="8 9">AU-G6</strain>
    </source>
</reference>
<organism evidence="8 9">
    <name type="scientific">Amycolatopsis antarctica</name>
    <dbReference type="NCBI Taxonomy" id="1854586"/>
    <lineage>
        <taxon>Bacteria</taxon>
        <taxon>Bacillati</taxon>
        <taxon>Actinomycetota</taxon>
        <taxon>Actinomycetes</taxon>
        <taxon>Pseudonocardiales</taxon>
        <taxon>Pseudonocardiaceae</taxon>
        <taxon>Amycolatopsis</taxon>
    </lineage>
</organism>
<evidence type="ECO:0000256" key="4">
    <source>
        <dbReference type="ARBA" id="ARBA00023136"/>
    </source>
</evidence>
<sequence length="554" mass="56174">MVAGQRGRVLASSLLSAAHQSGEALVPVIIGVVIDIAVSRGEVGPLLLWLGILAVVFAVLSFSFRFSLRVGERAVFEGEHGLRMRLAGRVLDARGGAEAGRLPGALANVATSDAQRVSTVNFAIPLAVAALAGLLVGAVALLRVSVGLGVLVLLLTPLLLLLARVLAAPLERRSDTEQERAATASGVAADLVSGLRVLKGIGAERAAADRYREVSGDSLGAAVRAARARAWLDGSMLAVTGIAIAVVALIGGRMAVAGSISVGEFVAAVGLAQFLLWPLLTFSQVAGHLARARASAARVADVLAAPAAAVAGTAAPADPVRGSLALHAVSCRSVHELTFTAGPGEFLGVMATDPADADALVDCLMRETEPAAGTITLDGVPVRELDLTASRATIVVAEHAAHLFEGTVAGNIAPGGGRTGEPGAGPLRSALAAARADEVIEALPERADTVVAERGGSLSGGQRQRIALARALAADAPVLVLHEPTTAVDAVTEGEIAEGVRNLRAGRTTIVVTGSPALLAAADRVVLLDGGRIVAEGTHNELTADDRYRASVLA</sequence>
<dbReference type="SUPFAM" id="SSF90123">
    <property type="entry name" value="ABC transporter transmembrane region"/>
    <property type="match status" value="1"/>
</dbReference>
<evidence type="ECO:0000313" key="8">
    <source>
        <dbReference type="EMBL" id="OZM72220.1"/>
    </source>
</evidence>
<keyword evidence="2 5" id="KW-0812">Transmembrane</keyword>
<dbReference type="InterPro" id="IPR011527">
    <property type="entry name" value="ABC1_TM_dom"/>
</dbReference>
<dbReference type="GO" id="GO:0005886">
    <property type="term" value="C:plasma membrane"/>
    <property type="evidence" value="ECO:0007669"/>
    <property type="project" value="UniProtKB-SubCell"/>
</dbReference>
<dbReference type="EMBL" id="NKYE01000009">
    <property type="protein sequence ID" value="OZM72220.1"/>
    <property type="molecule type" value="Genomic_DNA"/>
</dbReference>
<dbReference type="PROSITE" id="PS50893">
    <property type="entry name" value="ABC_TRANSPORTER_2"/>
    <property type="match status" value="1"/>
</dbReference>
<dbReference type="InterPro" id="IPR027417">
    <property type="entry name" value="P-loop_NTPase"/>
</dbReference>
<dbReference type="Proteomes" id="UP000242444">
    <property type="component" value="Unassembled WGS sequence"/>
</dbReference>
<feature type="transmembrane region" description="Helical" evidence="5">
    <location>
        <begin position="262"/>
        <end position="283"/>
    </location>
</feature>
<dbReference type="PANTHER" id="PTHR43394:SF1">
    <property type="entry name" value="ATP-BINDING CASSETTE SUB-FAMILY B MEMBER 10, MITOCHONDRIAL"/>
    <property type="match status" value="1"/>
</dbReference>
<dbReference type="InterPro" id="IPR017871">
    <property type="entry name" value="ABC_transporter-like_CS"/>
</dbReference>
<evidence type="ECO:0000256" key="2">
    <source>
        <dbReference type="ARBA" id="ARBA00022692"/>
    </source>
</evidence>
<accession>A0A263D197</accession>
<comment type="caution">
    <text evidence="8">The sequence shown here is derived from an EMBL/GenBank/DDBJ whole genome shotgun (WGS) entry which is preliminary data.</text>
</comment>
<evidence type="ECO:0000256" key="3">
    <source>
        <dbReference type="ARBA" id="ARBA00022989"/>
    </source>
</evidence>
<dbReference type="InterPro" id="IPR039421">
    <property type="entry name" value="Type_1_exporter"/>
</dbReference>
<feature type="transmembrane region" description="Helical" evidence="5">
    <location>
        <begin position="236"/>
        <end position="256"/>
    </location>
</feature>
<feature type="transmembrane region" description="Helical" evidence="5">
    <location>
        <begin position="48"/>
        <end position="68"/>
    </location>
</feature>
<comment type="subcellular location">
    <subcellularLocation>
        <location evidence="1">Cell membrane</location>
        <topology evidence="1">Multi-pass membrane protein</topology>
    </subcellularLocation>
</comment>
<dbReference type="Pfam" id="PF00005">
    <property type="entry name" value="ABC_tran"/>
    <property type="match status" value="1"/>
</dbReference>
<feature type="domain" description="ABC transmembrane type-1" evidence="7">
    <location>
        <begin position="10"/>
        <end position="291"/>
    </location>
</feature>
<dbReference type="GO" id="GO:0005524">
    <property type="term" value="F:ATP binding"/>
    <property type="evidence" value="ECO:0007669"/>
    <property type="project" value="UniProtKB-KW"/>
</dbReference>
<feature type="domain" description="ABC transporter" evidence="6">
    <location>
        <begin position="297"/>
        <end position="554"/>
    </location>
</feature>
<evidence type="ECO:0000256" key="1">
    <source>
        <dbReference type="ARBA" id="ARBA00004651"/>
    </source>
</evidence>
<dbReference type="InterPro" id="IPR003439">
    <property type="entry name" value="ABC_transporter-like_ATP-bd"/>
</dbReference>
<feature type="transmembrane region" description="Helical" evidence="5">
    <location>
        <begin position="148"/>
        <end position="167"/>
    </location>
</feature>